<dbReference type="SUPFAM" id="SSF55874">
    <property type="entry name" value="ATPase domain of HSP90 chaperone/DNA topoisomerase II/histidine kinase"/>
    <property type="match status" value="1"/>
</dbReference>
<evidence type="ECO:0000313" key="11">
    <source>
        <dbReference type="EMBL" id="QBR93887.1"/>
    </source>
</evidence>
<gene>
    <name evidence="11" type="ORF">EXE57_17550</name>
</gene>
<evidence type="ECO:0000256" key="2">
    <source>
        <dbReference type="ARBA" id="ARBA00012438"/>
    </source>
</evidence>
<dbReference type="Proteomes" id="UP000294894">
    <property type="component" value="Chromosome"/>
</dbReference>
<comment type="catalytic activity">
    <reaction evidence="1">
        <text>ATP + protein L-histidine = ADP + protein N-phospho-L-histidine.</text>
        <dbReference type="EC" id="2.7.13.3"/>
    </reaction>
</comment>
<evidence type="ECO:0000256" key="8">
    <source>
        <dbReference type="ARBA" id="ARBA00023012"/>
    </source>
</evidence>
<keyword evidence="9" id="KW-0812">Transmembrane</keyword>
<evidence type="ECO:0000256" key="6">
    <source>
        <dbReference type="ARBA" id="ARBA00022777"/>
    </source>
</evidence>
<evidence type="ECO:0000256" key="4">
    <source>
        <dbReference type="ARBA" id="ARBA00022679"/>
    </source>
</evidence>
<dbReference type="GO" id="GO:0000155">
    <property type="term" value="F:phosphorelay sensor kinase activity"/>
    <property type="evidence" value="ECO:0007669"/>
    <property type="project" value="InterPro"/>
</dbReference>
<dbReference type="EMBL" id="CP038267">
    <property type="protein sequence ID" value="QBR93887.1"/>
    <property type="molecule type" value="Genomic_DNA"/>
</dbReference>
<dbReference type="PANTHER" id="PTHR24421">
    <property type="entry name" value="NITRATE/NITRITE SENSOR PROTEIN NARX-RELATED"/>
    <property type="match status" value="1"/>
</dbReference>
<dbReference type="KEGG" id="noy:EXE57_17550"/>
<organism evidence="11 12">
    <name type="scientific">Nocardioides euryhalodurans</name>
    <dbReference type="NCBI Taxonomy" id="2518370"/>
    <lineage>
        <taxon>Bacteria</taxon>
        <taxon>Bacillati</taxon>
        <taxon>Actinomycetota</taxon>
        <taxon>Actinomycetes</taxon>
        <taxon>Propionibacteriales</taxon>
        <taxon>Nocardioidaceae</taxon>
        <taxon>Nocardioides</taxon>
    </lineage>
</organism>
<keyword evidence="7" id="KW-0067">ATP-binding</keyword>
<evidence type="ECO:0000256" key="3">
    <source>
        <dbReference type="ARBA" id="ARBA00022553"/>
    </source>
</evidence>
<dbReference type="EC" id="2.7.13.3" evidence="2"/>
<feature type="transmembrane region" description="Helical" evidence="9">
    <location>
        <begin position="15"/>
        <end position="35"/>
    </location>
</feature>
<keyword evidence="5" id="KW-0547">Nucleotide-binding</keyword>
<evidence type="ECO:0000256" key="5">
    <source>
        <dbReference type="ARBA" id="ARBA00022741"/>
    </source>
</evidence>
<dbReference type="InterPro" id="IPR050482">
    <property type="entry name" value="Sensor_HK_TwoCompSys"/>
</dbReference>
<feature type="transmembrane region" description="Helical" evidence="9">
    <location>
        <begin position="55"/>
        <end position="74"/>
    </location>
</feature>
<dbReference type="Gene3D" id="3.30.565.10">
    <property type="entry name" value="Histidine kinase-like ATPase, C-terminal domain"/>
    <property type="match status" value="1"/>
</dbReference>
<dbReference type="GO" id="GO:0016020">
    <property type="term" value="C:membrane"/>
    <property type="evidence" value="ECO:0007669"/>
    <property type="project" value="InterPro"/>
</dbReference>
<feature type="domain" description="Signal transduction histidine kinase subgroup 3 dimerisation and phosphoacceptor" evidence="10">
    <location>
        <begin position="177"/>
        <end position="242"/>
    </location>
</feature>
<accession>A0A4P7GPZ2</accession>
<dbReference type="CDD" id="cd16917">
    <property type="entry name" value="HATPase_UhpB-NarQ-NarX-like"/>
    <property type="match status" value="1"/>
</dbReference>
<keyword evidence="9" id="KW-1133">Transmembrane helix</keyword>
<evidence type="ECO:0000256" key="7">
    <source>
        <dbReference type="ARBA" id="ARBA00022840"/>
    </source>
</evidence>
<reference evidence="11 12" key="1">
    <citation type="submission" date="2019-03" db="EMBL/GenBank/DDBJ databases">
        <title>Three New Species of Nocardioides, Nocardioides euryhalodurans sp. nov., Nocardioides seonyuensis sp. nov. and Nocardioides eburneoflavus sp. nov., Iolated from Soil.</title>
        <authorList>
            <person name="Roh S.G."/>
            <person name="Lee C."/>
            <person name="Kim M.-K."/>
            <person name="Kim S.B."/>
        </authorList>
    </citation>
    <scope>NUCLEOTIDE SEQUENCE [LARGE SCALE GENOMIC DNA]</scope>
    <source>
        <strain evidence="11 12">MMS17-SY117</strain>
    </source>
</reference>
<feature type="transmembrane region" description="Helical" evidence="9">
    <location>
        <begin position="86"/>
        <end position="108"/>
    </location>
</feature>
<sequence>MEDPRGVRRLERADWLWPAVICVAAIGEVLIVEVPPVAGTAVSVLACVLLVGRRLLPMVFATGAVLVLMFQHLVGVDESQLAVQMAVLFAGCFSLGRYVPGLLGLWGIGVINATLYLPARDWPTPTDLVWGLSLTAGPWIVGRIVQAHARLNALLAEQAEQLVAEQALLADRAVVEERRRIARELHDIVAHSLSVMVVQAGAAQDVVRRDPEAAERALTAIQEAGRAALGDTGRLLHLLRDDDGDELDPPPATRNLPALVEGFRDSGLDVELVVDGPTEGLSAGVDLSVYRIVQESLTNALKHGAGDAVRVSLRRGADGVDVEVLSASGKAARVLVSHGQGLIGMRERVAVFGGELKAGPTTDGGYLVRAHLPVPVS</sequence>
<dbReference type="GO" id="GO:0005524">
    <property type="term" value="F:ATP binding"/>
    <property type="evidence" value="ECO:0007669"/>
    <property type="project" value="UniProtKB-KW"/>
</dbReference>
<dbReference type="OrthoDB" id="227596at2"/>
<dbReference type="Pfam" id="PF07730">
    <property type="entry name" value="HisKA_3"/>
    <property type="match status" value="1"/>
</dbReference>
<evidence type="ECO:0000256" key="9">
    <source>
        <dbReference type="SAM" id="Phobius"/>
    </source>
</evidence>
<dbReference type="InterPro" id="IPR036890">
    <property type="entry name" value="HATPase_C_sf"/>
</dbReference>
<protein>
    <recommendedName>
        <fullName evidence="2">histidine kinase</fullName>
        <ecNumber evidence="2">2.7.13.3</ecNumber>
    </recommendedName>
</protein>
<evidence type="ECO:0000259" key="10">
    <source>
        <dbReference type="Pfam" id="PF07730"/>
    </source>
</evidence>
<dbReference type="GO" id="GO:0046983">
    <property type="term" value="F:protein dimerization activity"/>
    <property type="evidence" value="ECO:0007669"/>
    <property type="project" value="InterPro"/>
</dbReference>
<dbReference type="RefSeq" id="WP_135079754.1">
    <property type="nucleotide sequence ID" value="NZ_CP038267.1"/>
</dbReference>
<name>A0A4P7GPZ2_9ACTN</name>
<keyword evidence="12" id="KW-1185">Reference proteome</keyword>
<keyword evidence="3" id="KW-0597">Phosphoprotein</keyword>
<keyword evidence="4" id="KW-0808">Transferase</keyword>
<proteinExistence type="predicted"/>
<evidence type="ECO:0000256" key="1">
    <source>
        <dbReference type="ARBA" id="ARBA00000085"/>
    </source>
</evidence>
<keyword evidence="8" id="KW-0902">Two-component regulatory system</keyword>
<evidence type="ECO:0000313" key="12">
    <source>
        <dbReference type="Proteomes" id="UP000294894"/>
    </source>
</evidence>
<dbReference type="InterPro" id="IPR011712">
    <property type="entry name" value="Sig_transdc_His_kin_sub3_dim/P"/>
</dbReference>
<keyword evidence="6 11" id="KW-0418">Kinase</keyword>
<dbReference type="AlphaFoldDB" id="A0A4P7GPZ2"/>
<dbReference type="Gene3D" id="1.20.5.1930">
    <property type="match status" value="1"/>
</dbReference>
<dbReference type="PANTHER" id="PTHR24421:SF10">
    <property type="entry name" value="NITRATE_NITRITE SENSOR PROTEIN NARQ"/>
    <property type="match status" value="1"/>
</dbReference>
<keyword evidence="9" id="KW-0472">Membrane</keyword>